<feature type="transmembrane region" description="Helical" evidence="1">
    <location>
        <begin position="5"/>
        <end position="23"/>
    </location>
</feature>
<accession>A0A2G9Z086</accession>
<reference evidence="2 3" key="1">
    <citation type="submission" date="2017-09" db="EMBL/GenBank/DDBJ databases">
        <title>Depth-based differentiation of microbial function through sediment-hosted aquifers and enrichment of novel symbionts in the deep terrestrial subsurface.</title>
        <authorList>
            <person name="Probst A.J."/>
            <person name="Ladd B."/>
            <person name="Jarett J.K."/>
            <person name="Geller-Mcgrath D.E."/>
            <person name="Sieber C.M."/>
            <person name="Emerson J.B."/>
            <person name="Anantharaman K."/>
            <person name="Thomas B.C."/>
            <person name="Malmstrom R."/>
            <person name="Stieglmeier M."/>
            <person name="Klingl A."/>
            <person name="Woyke T."/>
            <person name="Ryan C.M."/>
            <person name="Banfield J.F."/>
        </authorList>
    </citation>
    <scope>NUCLEOTIDE SEQUENCE [LARGE SCALE GENOMIC DNA]</scope>
    <source>
        <strain evidence="2">CG23_combo_of_CG06-09_8_20_14_all_36_12</strain>
    </source>
</reference>
<dbReference type="Proteomes" id="UP000228681">
    <property type="component" value="Unassembled WGS sequence"/>
</dbReference>
<keyword evidence="1" id="KW-0812">Transmembrane</keyword>
<name>A0A2G9Z086_9BACT</name>
<protein>
    <recommendedName>
        <fullName evidence="4">DUF11 domain-containing protein</fullName>
    </recommendedName>
</protein>
<proteinExistence type="predicted"/>
<dbReference type="AlphaFoldDB" id="A0A2G9Z086"/>
<evidence type="ECO:0000313" key="3">
    <source>
        <dbReference type="Proteomes" id="UP000228681"/>
    </source>
</evidence>
<keyword evidence="1" id="KW-0472">Membrane</keyword>
<gene>
    <name evidence="2" type="ORF">COX34_01700</name>
</gene>
<comment type="caution">
    <text evidence="2">The sequence shown here is derived from an EMBL/GenBank/DDBJ whole genome shotgun (WGS) entry which is preliminary data.</text>
</comment>
<evidence type="ECO:0000313" key="2">
    <source>
        <dbReference type="EMBL" id="PIP24900.1"/>
    </source>
</evidence>
<organism evidence="2 3">
    <name type="scientific">Candidatus Nealsonbacteria bacterium CG23_combo_of_CG06-09_8_20_14_all_36_12</name>
    <dbReference type="NCBI Taxonomy" id="1974718"/>
    <lineage>
        <taxon>Bacteria</taxon>
        <taxon>Candidatus Nealsoniibacteriota</taxon>
    </lineage>
</organism>
<keyword evidence="1" id="KW-1133">Transmembrane helix</keyword>
<evidence type="ECO:0000256" key="1">
    <source>
        <dbReference type="SAM" id="Phobius"/>
    </source>
</evidence>
<sequence>MRRITIFLIILAVILGIIGFWFYQRNIFSKEVLKLEILGPSEVTIGQEIEYLVKYKNTGQITLEEAKLIFEYPENSLPTEGENLRIEKTLGDIYPGKEETISFKGRIFGKEDEVKVAKAWLNFRPKNLKAFFESSTTLTSQIKSVPLTFEFDLGSRAESGREIKFSLNYFSNCDFPLSNLGIKIEYPSGFEFLESRPKGLDKTEWSLPLLNKTEGGRIEIGGKLIGELFEQKIFKASLGIWKENQYILLKEARKGVEIIKPSIYISYQINGSANYVASLGDLLYYEIFFRNIGDSPFENLFLAVQLEGESFDLETLRVDVGEFRKGENTILWDSRVLPKLRFLEAGEEGKVEFWVKLKTDLPISSDKDKNPRIKAKITLGQVKEEFVTKINSKLIITQRGVFSDSVFQNSGPIPPRVGQTTTYTISWQVKNYYNDLKNVKVKANLPSQVRLTGLMKPGDARLTFDQNSREIVWEIGDLNWGTGVLTQAPELAFQIAFTPSPDQRGQAPTLISEAKISGEDTWAESEIQAMAPGINTTLLDDQIVSEQQGIVQ</sequence>
<dbReference type="EMBL" id="PCRS01000028">
    <property type="protein sequence ID" value="PIP24900.1"/>
    <property type="molecule type" value="Genomic_DNA"/>
</dbReference>
<evidence type="ECO:0008006" key="4">
    <source>
        <dbReference type="Google" id="ProtNLM"/>
    </source>
</evidence>
<dbReference type="Gene3D" id="2.60.40.1170">
    <property type="entry name" value="Mu homology domain, subdomain B"/>
    <property type="match status" value="1"/>
</dbReference>